<evidence type="ECO:0000259" key="1">
    <source>
        <dbReference type="Pfam" id="PF13622"/>
    </source>
</evidence>
<reference evidence="3 4" key="1">
    <citation type="submission" date="2019-09" db="EMBL/GenBank/DDBJ databases">
        <title>Actinomadura physcomitrii sp. nov., a novel actinomycete isolated from moss [Physcomitrium sphaericum (Ludw) Fuernr].</title>
        <authorList>
            <person name="Zhuang X."/>
            <person name="Liu C."/>
        </authorList>
    </citation>
    <scope>NUCLEOTIDE SEQUENCE [LARGE SCALE GENOMIC DNA]</scope>
    <source>
        <strain evidence="3 4">HMC1</strain>
    </source>
</reference>
<dbReference type="Pfam" id="PF13622">
    <property type="entry name" value="4HBT_3"/>
    <property type="match status" value="1"/>
</dbReference>
<dbReference type="AlphaFoldDB" id="A0A6H9YFR6"/>
<dbReference type="EMBL" id="WBMT01000039">
    <property type="protein sequence ID" value="KAB2337992.1"/>
    <property type="molecule type" value="Genomic_DNA"/>
</dbReference>
<name>A0A6H9YFR6_9ACTN</name>
<dbReference type="RefSeq" id="WP_151571327.1">
    <property type="nucleotide sequence ID" value="NZ_WBMT01000039.1"/>
</dbReference>
<dbReference type="InterPro" id="IPR049449">
    <property type="entry name" value="TesB_ACOT8-like_N"/>
</dbReference>
<sequence length="272" mass="28454">MATGEPPAAAFYEPLGDDRFAGSSATAGPWAPEFQHAGPVSALLGRAFERHGPGPGGGRVGRVTVEILAPVPVAPLRVTTRVVRPGKRVALLEGELAHEGRTVARATAWRITAAPEGLEPIENAPVPPPLPPPDSLSSAAFEGWAGMHLDGYLSSMEWRFVRGSFSQPGPGEVWARAKIPLVAGEADSPLVRTLVLADSASGVGSQIDFAKWLVINTDLTVALHRDPIGEWLFMSARLHASPGGSALAESTLADTSGSFGRGLQTLLVDTQP</sequence>
<dbReference type="InterPro" id="IPR049450">
    <property type="entry name" value="ACOT8-like_C"/>
</dbReference>
<evidence type="ECO:0000313" key="3">
    <source>
        <dbReference type="EMBL" id="KAB2337992.1"/>
    </source>
</evidence>
<dbReference type="SUPFAM" id="SSF54637">
    <property type="entry name" value="Thioesterase/thiol ester dehydrase-isomerase"/>
    <property type="match status" value="2"/>
</dbReference>
<dbReference type="OrthoDB" id="1413770at2"/>
<proteinExistence type="predicted"/>
<dbReference type="Gene3D" id="2.40.160.210">
    <property type="entry name" value="Acyl-CoA thioesterase, double hotdog domain"/>
    <property type="match status" value="1"/>
</dbReference>
<gene>
    <name evidence="3" type="ORF">F8566_49135</name>
</gene>
<feature type="domain" description="Acyl-CoA thioesterase-like C-terminal" evidence="2">
    <location>
        <begin position="138"/>
        <end position="268"/>
    </location>
</feature>
<dbReference type="InterPro" id="IPR029069">
    <property type="entry name" value="HotDog_dom_sf"/>
</dbReference>
<dbReference type="Pfam" id="PF20789">
    <property type="entry name" value="4HBT_3C"/>
    <property type="match status" value="1"/>
</dbReference>
<dbReference type="InterPro" id="IPR042171">
    <property type="entry name" value="Acyl-CoA_hotdog"/>
</dbReference>
<accession>A0A6H9YFR6</accession>
<dbReference type="Proteomes" id="UP000468735">
    <property type="component" value="Unassembled WGS sequence"/>
</dbReference>
<protein>
    <submittedName>
        <fullName evidence="3">Thioesterase family protein</fullName>
    </submittedName>
</protein>
<comment type="caution">
    <text evidence="3">The sequence shown here is derived from an EMBL/GenBank/DDBJ whole genome shotgun (WGS) entry which is preliminary data.</text>
</comment>
<feature type="domain" description="Acyl-CoA thioesterase-like N-terminal HotDog" evidence="1">
    <location>
        <begin position="27"/>
        <end position="110"/>
    </location>
</feature>
<evidence type="ECO:0000313" key="4">
    <source>
        <dbReference type="Proteomes" id="UP000468735"/>
    </source>
</evidence>
<evidence type="ECO:0000259" key="2">
    <source>
        <dbReference type="Pfam" id="PF20789"/>
    </source>
</evidence>
<organism evidence="3 4">
    <name type="scientific">Actinomadura rudentiformis</name>
    <dbReference type="NCBI Taxonomy" id="359158"/>
    <lineage>
        <taxon>Bacteria</taxon>
        <taxon>Bacillati</taxon>
        <taxon>Actinomycetota</taxon>
        <taxon>Actinomycetes</taxon>
        <taxon>Streptosporangiales</taxon>
        <taxon>Thermomonosporaceae</taxon>
        <taxon>Actinomadura</taxon>
    </lineage>
</organism>
<keyword evidence="4" id="KW-1185">Reference proteome</keyword>